<reference evidence="2" key="1">
    <citation type="submission" date="2020-02" db="EMBL/GenBank/DDBJ databases">
        <authorList>
            <person name="Meier V. D."/>
        </authorList>
    </citation>
    <scope>NUCLEOTIDE SEQUENCE</scope>
    <source>
        <strain evidence="2">AVDCRST_MAG40</strain>
    </source>
</reference>
<protein>
    <submittedName>
        <fullName evidence="2">Uncharacterized protein</fullName>
    </submittedName>
</protein>
<feature type="non-terminal residue" evidence="2">
    <location>
        <position position="47"/>
    </location>
</feature>
<dbReference type="EMBL" id="CADCTX010000631">
    <property type="protein sequence ID" value="CAA9335093.1"/>
    <property type="molecule type" value="Genomic_DNA"/>
</dbReference>
<feature type="non-terminal residue" evidence="2">
    <location>
        <position position="1"/>
    </location>
</feature>
<feature type="region of interest" description="Disordered" evidence="1">
    <location>
        <begin position="1"/>
        <end position="47"/>
    </location>
</feature>
<proteinExistence type="predicted"/>
<accession>A0A6J4LKV7</accession>
<organism evidence="2">
    <name type="scientific">uncultured Gemmatimonadaceae bacterium</name>
    <dbReference type="NCBI Taxonomy" id="246130"/>
    <lineage>
        <taxon>Bacteria</taxon>
        <taxon>Pseudomonadati</taxon>
        <taxon>Gemmatimonadota</taxon>
        <taxon>Gemmatimonadia</taxon>
        <taxon>Gemmatimonadales</taxon>
        <taxon>Gemmatimonadaceae</taxon>
        <taxon>environmental samples</taxon>
    </lineage>
</organism>
<evidence type="ECO:0000313" key="2">
    <source>
        <dbReference type="EMBL" id="CAA9335093.1"/>
    </source>
</evidence>
<name>A0A6J4LKV7_9BACT</name>
<dbReference type="AlphaFoldDB" id="A0A6J4LKV7"/>
<evidence type="ECO:0000256" key="1">
    <source>
        <dbReference type="SAM" id="MobiDB-lite"/>
    </source>
</evidence>
<gene>
    <name evidence="2" type="ORF">AVDCRST_MAG40-2116</name>
</gene>
<sequence>HGARRGPPARPLGCAPRGAPLERDLQRGGAPLRRVPPGAHRVGALPV</sequence>